<keyword evidence="6" id="KW-1133">Transmembrane helix</keyword>
<dbReference type="InterPro" id="IPR011990">
    <property type="entry name" value="TPR-like_helical_dom_sf"/>
</dbReference>
<dbReference type="SMART" id="SM00028">
    <property type="entry name" value="TPR"/>
    <property type="match status" value="2"/>
</dbReference>
<accession>A0A1Q9DW65</accession>
<dbReference type="PANTHER" id="PTHR11242:SF0">
    <property type="entry name" value="TPR_REGION DOMAIN-CONTAINING PROTEIN"/>
    <property type="match status" value="1"/>
</dbReference>
<dbReference type="EMBL" id="LSRX01000362">
    <property type="protein sequence ID" value="OLP99419.1"/>
    <property type="molecule type" value="Genomic_DNA"/>
</dbReference>
<keyword evidence="6" id="KW-0472">Membrane</keyword>
<keyword evidence="4" id="KW-0175">Coiled coil</keyword>
<evidence type="ECO:0000259" key="7">
    <source>
        <dbReference type="Pfam" id="PF01755"/>
    </source>
</evidence>
<reference evidence="8 9" key="1">
    <citation type="submission" date="2016-02" db="EMBL/GenBank/DDBJ databases">
        <title>Genome analysis of coral dinoflagellate symbionts highlights evolutionary adaptations to a symbiotic lifestyle.</title>
        <authorList>
            <person name="Aranda M."/>
            <person name="Li Y."/>
            <person name="Liew Y.J."/>
            <person name="Baumgarten S."/>
            <person name="Simakov O."/>
            <person name="Wilson M."/>
            <person name="Piel J."/>
            <person name="Ashoor H."/>
            <person name="Bougouffa S."/>
            <person name="Bajic V.B."/>
            <person name="Ryu T."/>
            <person name="Ravasi T."/>
            <person name="Bayer T."/>
            <person name="Micklem G."/>
            <person name="Kim H."/>
            <person name="Bhak J."/>
            <person name="Lajeunesse T.C."/>
            <person name="Voolstra C.R."/>
        </authorList>
    </citation>
    <scope>NUCLEOTIDE SEQUENCE [LARGE SCALE GENOMIC DNA]</scope>
    <source>
        <strain evidence="8 9">CCMP2467</strain>
    </source>
</reference>
<feature type="transmembrane region" description="Helical" evidence="6">
    <location>
        <begin position="1039"/>
        <end position="1065"/>
    </location>
</feature>
<evidence type="ECO:0000256" key="1">
    <source>
        <dbReference type="ARBA" id="ARBA00022737"/>
    </source>
</evidence>
<dbReference type="Gene3D" id="1.25.40.10">
    <property type="entry name" value="Tetratricopeptide repeat domain"/>
    <property type="match status" value="1"/>
</dbReference>
<dbReference type="InterPro" id="IPR002654">
    <property type="entry name" value="Glyco_trans_25"/>
</dbReference>
<proteinExistence type="predicted"/>
<keyword evidence="9" id="KW-1185">Reference proteome</keyword>
<evidence type="ECO:0000313" key="8">
    <source>
        <dbReference type="EMBL" id="OLP99419.1"/>
    </source>
</evidence>
<dbReference type="PROSITE" id="PS50005">
    <property type="entry name" value="TPR"/>
    <property type="match status" value="1"/>
</dbReference>
<dbReference type="Pfam" id="PF01755">
    <property type="entry name" value="Glyco_transf_25"/>
    <property type="match status" value="1"/>
</dbReference>
<keyword evidence="8" id="KW-0328">Glycosyltransferase</keyword>
<dbReference type="GO" id="GO:0016757">
    <property type="term" value="F:glycosyltransferase activity"/>
    <property type="evidence" value="ECO:0007669"/>
    <property type="project" value="UniProtKB-KW"/>
</dbReference>
<organism evidence="8 9">
    <name type="scientific">Symbiodinium microadriaticum</name>
    <name type="common">Dinoflagellate</name>
    <name type="synonym">Zooxanthella microadriatica</name>
    <dbReference type="NCBI Taxonomy" id="2951"/>
    <lineage>
        <taxon>Eukaryota</taxon>
        <taxon>Sar</taxon>
        <taxon>Alveolata</taxon>
        <taxon>Dinophyceae</taxon>
        <taxon>Suessiales</taxon>
        <taxon>Symbiodiniaceae</taxon>
        <taxon>Symbiodinium</taxon>
    </lineage>
</organism>
<keyword evidence="2 3" id="KW-0802">TPR repeat</keyword>
<sequence>MAALEELRTRFQPGLRLEGGLTLYDVARQRKATTSGGSLWVVALPQPTRRPARLSPGDLLQPGPSMAKVDNDGRAQITSAQPCFWHLRKEKEIVVLPRFEGPWARRLRPRSWPAQGLTDAQPLSKLHVNVVVPEQAETASCRLIVLQRGVSWDCKAMSATMWERLVADEVRLLDSHGQDAEGQTSPPEEPAAEPSGAQQSAAPSAAEDKKGADGTGFRAILDLESLKQPFLGIRHYPAGGYEFRNGHSTKFPSIPVEEGETDIEAAYRVASERRTAGREAFGDGTSVVSAQAAVDAWGQGILALHRLRNLNKRACAEGASTPLESPSAEDVNELDLVLRLNIAQALLKLKQYECAVSHCDAALEINPRNVKALWRKAKAVWGLRCPGEALQALEDFLSVDPGNPAARAMLKEIEAEEQKRKAKRVGPGAALRTAPRPSQAPAANDAAEAMGASRATEPSEAAKAPMWSIAHGCGSKAARKAQKARRRPQKRRVSRGSTPSSPETRAGSPRTRGIKRDLEQSGNGLRIAENGHFSTKGAVKAAVPATILPIKPVSAHLANIKAVLINLDRRPDRLAECSKRLETHCPWLQYNRMRASDGKIDTITSEEVSNSWHTGRNVVYQKIRSRRKGWDDLHTYVVRELPMSAGERGCASSHIRAWRHCIDICSSSQPLLVFEDDAVPTQEFTEGLSRALASLPSDADVLYLGYSQAAEWRRHVSPELVEAEFVWTTVAYMVWPEGARKLLSKLPVNQPVDNFMATLCADGDIKAYCMRPKIVHQADGWNVKSDVGHSDEAPPPGAVKSDVFHTDDKYWGAGGAELDIAHLLRKLGFVLETNVWLHESGRHDLKKVAKSHLPVQEVDFILKGFQRYNPDHPVHVYAQTQSGFITTEGRPVCVSELLDMLYGAFLVEVTQKSRHSGPRNFKTTKLRALSKLAEKRRQNEKVLLLFNGGEPGEPPIEPAFCMSGLKILYFNERTIGRVPENLEKARREAAEEAVAQAVAREVILRKAAVAREVALREAAEAKAEALQRQLDEQKATRSWPLPFAIIRAVFVVVAGMILASLFALARN</sequence>
<evidence type="ECO:0000256" key="4">
    <source>
        <dbReference type="SAM" id="Coils"/>
    </source>
</evidence>
<dbReference type="SUPFAM" id="SSF48452">
    <property type="entry name" value="TPR-like"/>
    <property type="match status" value="1"/>
</dbReference>
<feature type="region of interest" description="Disordered" evidence="5">
    <location>
        <begin position="175"/>
        <end position="212"/>
    </location>
</feature>
<keyword evidence="6" id="KW-0812">Transmembrane</keyword>
<feature type="compositionally biased region" description="Low complexity" evidence="5">
    <location>
        <begin position="192"/>
        <end position="205"/>
    </location>
</feature>
<keyword evidence="1" id="KW-0677">Repeat</keyword>
<evidence type="ECO:0000256" key="5">
    <source>
        <dbReference type="SAM" id="MobiDB-lite"/>
    </source>
</evidence>
<dbReference type="InterPro" id="IPR039663">
    <property type="entry name" value="AIP/AIPL1/TTC9"/>
</dbReference>
<evidence type="ECO:0000256" key="3">
    <source>
        <dbReference type="PROSITE-ProRule" id="PRU00339"/>
    </source>
</evidence>
<feature type="region of interest" description="Disordered" evidence="5">
    <location>
        <begin position="417"/>
        <end position="520"/>
    </location>
</feature>
<gene>
    <name evidence="8" type="primary">COLGALT1</name>
    <name evidence="8" type="ORF">AK812_SmicGene18004</name>
</gene>
<dbReference type="AlphaFoldDB" id="A0A1Q9DW65"/>
<evidence type="ECO:0000256" key="6">
    <source>
        <dbReference type="SAM" id="Phobius"/>
    </source>
</evidence>
<dbReference type="CDD" id="cd06532">
    <property type="entry name" value="Glyco_transf_25"/>
    <property type="match status" value="1"/>
</dbReference>
<evidence type="ECO:0000256" key="2">
    <source>
        <dbReference type="ARBA" id="ARBA00022803"/>
    </source>
</evidence>
<feature type="coiled-coil region" evidence="4">
    <location>
        <begin position="1004"/>
        <end position="1036"/>
    </location>
</feature>
<dbReference type="OrthoDB" id="433738at2759"/>
<keyword evidence="8" id="KW-0808">Transferase</keyword>
<feature type="repeat" description="TPR" evidence="3">
    <location>
        <begin position="336"/>
        <end position="369"/>
    </location>
</feature>
<feature type="compositionally biased region" description="Basic residues" evidence="5">
    <location>
        <begin position="477"/>
        <end position="494"/>
    </location>
</feature>
<dbReference type="InterPro" id="IPR019734">
    <property type="entry name" value="TPR_rpt"/>
</dbReference>
<name>A0A1Q9DW65_SYMMI</name>
<protein>
    <submittedName>
        <fullName evidence="8">Procollagen galactosyltransferase 1</fullName>
    </submittedName>
</protein>
<evidence type="ECO:0000313" key="9">
    <source>
        <dbReference type="Proteomes" id="UP000186817"/>
    </source>
</evidence>
<dbReference type="Proteomes" id="UP000186817">
    <property type="component" value="Unassembled WGS sequence"/>
</dbReference>
<dbReference type="PANTHER" id="PTHR11242">
    <property type="entry name" value="ARYL HYDROCARBON RECEPTOR INTERACTING PROTEIN RELATED"/>
    <property type="match status" value="1"/>
</dbReference>
<feature type="domain" description="Glycosyl transferase family 25" evidence="7">
    <location>
        <begin position="561"/>
        <end position="756"/>
    </location>
</feature>
<comment type="caution">
    <text evidence="8">The sequence shown here is derived from an EMBL/GenBank/DDBJ whole genome shotgun (WGS) entry which is preliminary data.</text>
</comment>